<proteinExistence type="predicted"/>
<dbReference type="EMBL" id="AZBU02000003">
    <property type="protein sequence ID" value="TKR88451.1"/>
    <property type="molecule type" value="Genomic_DNA"/>
</dbReference>
<evidence type="ECO:0000313" key="3">
    <source>
        <dbReference type="Proteomes" id="UP000298663"/>
    </source>
</evidence>
<protein>
    <submittedName>
        <fullName evidence="2">Uncharacterized protein</fullName>
    </submittedName>
</protein>
<name>A0A4U5NYN2_STECR</name>
<reference evidence="2 3" key="2">
    <citation type="journal article" date="2019" name="G3 (Bethesda)">
        <title>Hybrid Assembly of the Genome of the Entomopathogenic Nematode Steinernema carpocapsae Identifies the X-Chromosome.</title>
        <authorList>
            <person name="Serra L."/>
            <person name="Macchietto M."/>
            <person name="Macias-Munoz A."/>
            <person name="McGill C.J."/>
            <person name="Rodriguez I.M."/>
            <person name="Rodriguez B."/>
            <person name="Murad R."/>
            <person name="Mortazavi A."/>
        </authorList>
    </citation>
    <scope>NUCLEOTIDE SEQUENCE [LARGE SCALE GENOMIC DNA]</scope>
    <source>
        <strain evidence="2 3">ALL</strain>
    </source>
</reference>
<keyword evidence="3" id="KW-1185">Reference proteome</keyword>
<dbReference type="Proteomes" id="UP000298663">
    <property type="component" value="Unassembled WGS sequence"/>
</dbReference>
<evidence type="ECO:0000256" key="1">
    <source>
        <dbReference type="SAM" id="MobiDB-lite"/>
    </source>
</evidence>
<evidence type="ECO:0000313" key="2">
    <source>
        <dbReference type="EMBL" id="TKR88451.1"/>
    </source>
</evidence>
<reference evidence="2 3" key="1">
    <citation type="journal article" date="2015" name="Genome Biol.">
        <title>Comparative genomics of Steinernema reveals deeply conserved gene regulatory networks.</title>
        <authorList>
            <person name="Dillman A.R."/>
            <person name="Macchietto M."/>
            <person name="Porter C.F."/>
            <person name="Rogers A."/>
            <person name="Williams B."/>
            <person name="Antoshechkin I."/>
            <person name="Lee M.M."/>
            <person name="Goodwin Z."/>
            <person name="Lu X."/>
            <person name="Lewis E.E."/>
            <person name="Goodrich-Blair H."/>
            <person name="Stock S.P."/>
            <person name="Adams B.J."/>
            <person name="Sternberg P.W."/>
            <person name="Mortazavi A."/>
        </authorList>
    </citation>
    <scope>NUCLEOTIDE SEQUENCE [LARGE SCALE GENOMIC DNA]</scope>
    <source>
        <strain evidence="2 3">ALL</strain>
    </source>
</reference>
<organism evidence="2 3">
    <name type="scientific">Steinernema carpocapsae</name>
    <name type="common">Entomopathogenic nematode</name>
    <dbReference type="NCBI Taxonomy" id="34508"/>
    <lineage>
        <taxon>Eukaryota</taxon>
        <taxon>Metazoa</taxon>
        <taxon>Ecdysozoa</taxon>
        <taxon>Nematoda</taxon>
        <taxon>Chromadorea</taxon>
        <taxon>Rhabditida</taxon>
        <taxon>Tylenchina</taxon>
        <taxon>Panagrolaimomorpha</taxon>
        <taxon>Strongyloidoidea</taxon>
        <taxon>Steinernematidae</taxon>
        <taxon>Steinernema</taxon>
    </lineage>
</organism>
<gene>
    <name evidence="2" type="ORF">L596_012696</name>
</gene>
<dbReference type="AlphaFoldDB" id="A0A4U5NYN2"/>
<sequence length="100" mass="11344">MGTMRITGLSNPPSDDCSRMKETTNGNIGKMNSDNSENSDFKHHVVALILKCGGKLRLTVRVYFKVRLTICYPLYNFINTFKNFGKGQQPQKILTYDHNA</sequence>
<comment type="caution">
    <text evidence="2">The sequence shown here is derived from an EMBL/GenBank/DDBJ whole genome shotgun (WGS) entry which is preliminary data.</text>
</comment>
<feature type="region of interest" description="Disordered" evidence="1">
    <location>
        <begin position="1"/>
        <end position="35"/>
    </location>
</feature>
<feature type="compositionally biased region" description="Polar residues" evidence="1">
    <location>
        <begin position="23"/>
        <end position="35"/>
    </location>
</feature>
<accession>A0A4U5NYN2</accession>